<dbReference type="GO" id="GO:0032434">
    <property type="term" value="P:regulation of proteasomal ubiquitin-dependent protein catabolic process"/>
    <property type="evidence" value="ECO:0007669"/>
    <property type="project" value="TreeGrafter"/>
</dbReference>
<sequence length="782" mass="83772">MVSLEELQRQFMAVQEAAPTQTLSERCCVDIVVRLMEQKKIQLLTTSNGKEFITADALAQEIRSHLVSQSGRVNVIEMATVLGLSPDVVEAKTEEITRKARHLTLLGGDLISTLYLNNVAAEIEEFLEEKGQLTIAELSQKYSLPADFMRQEVQERLGSVIHGELRDQYLTTSHFARRVEGVVRGALTGACRPVALADLSAVFSLPSDSVTAAAAHLLRTGEVHGRLQSGVFTPACFARSQSDKVASFYRANAFVPFSLAKESGFSDARSYLQKEFPEGIPLATVYVHPQLVAPLQANIQEAVSASSWADLSSLLPSVFTSEDMRMLLVLASGQAGQLSGGGASPSRKPLPVLACDDGIVLSQGFLDALCEAAAPFLSRKALEAEKNKVPAAKPVEVRQELGTGHLVQAALRRWLGAATTPRTKATSAVGGERRAAGEGKALAEARRKKNVAAALLPSAGVTLADIKEACASPAQESSDNALADLWLPLPTSVQESVWENVQGRLNTHYQNCIAESRRSLREQQRAKTERKAADLQEEFEGVFLAVRAFETLGILEDAKHPLVVNLFKASVGPLVDALVEAAVAEATSEPPQVTAQNRRQCVEKAGRAGAEVEGLLRACDAAQKRAGADVVDALQAAAEDAHLLFRTPDKRRVKQLVTAKKAGAQEQLAGASACDPQALLHAALSLLLAQRLFPQGFLEVPRDFWALAAVWSLLAKGSAAAEGEKAALTLTDVQPLWLALSSRHNSKDKAGGDGSAGEADTQKTLEAEATKLLESFAAKMQK</sequence>
<evidence type="ECO:0000256" key="1">
    <source>
        <dbReference type="SAM" id="MobiDB-lite"/>
    </source>
</evidence>
<keyword evidence="4" id="KW-1185">Reference proteome</keyword>
<dbReference type="Pfam" id="PF25870">
    <property type="entry name" value="WHD_UFL1_5th"/>
    <property type="match status" value="1"/>
</dbReference>
<dbReference type="OrthoDB" id="10258297at2759"/>
<dbReference type="GO" id="GO:0005789">
    <property type="term" value="C:endoplasmic reticulum membrane"/>
    <property type="evidence" value="ECO:0007669"/>
    <property type="project" value="TreeGrafter"/>
</dbReference>
<name>A0A2A9MIZ6_BESBE</name>
<dbReference type="PANTHER" id="PTHR31057:SF0">
    <property type="entry name" value="E3 UFM1-PROTEIN LIGASE 1"/>
    <property type="match status" value="1"/>
</dbReference>
<accession>A0A2A9MIZ6</accession>
<dbReference type="KEGG" id="bbes:BESB_062390"/>
<dbReference type="AlphaFoldDB" id="A0A2A9MIZ6"/>
<organism evidence="3 4">
    <name type="scientific">Besnoitia besnoiti</name>
    <name type="common">Apicomplexan protozoan</name>
    <dbReference type="NCBI Taxonomy" id="94643"/>
    <lineage>
        <taxon>Eukaryota</taxon>
        <taxon>Sar</taxon>
        <taxon>Alveolata</taxon>
        <taxon>Apicomplexa</taxon>
        <taxon>Conoidasida</taxon>
        <taxon>Coccidia</taxon>
        <taxon>Eucoccidiorida</taxon>
        <taxon>Eimeriorina</taxon>
        <taxon>Sarcocystidae</taxon>
        <taxon>Besnoitia</taxon>
    </lineage>
</organism>
<evidence type="ECO:0000313" key="3">
    <source>
        <dbReference type="EMBL" id="PFH35352.1"/>
    </source>
</evidence>
<dbReference type="Proteomes" id="UP000224006">
    <property type="component" value="Chromosome V"/>
</dbReference>
<dbReference type="Pfam" id="PF09743">
    <property type="entry name" value="E3_UFM1_ligase"/>
    <property type="match status" value="1"/>
</dbReference>
<feature type="region of interest" description="Disordered" evidence="1">
    <location>
        <begin position="744"/>
        <end position="764"/>
    </location>
</feature>
<comment type="caution">
    <text evidence="3">The sequence shown here is derived from an EMBL/GenBank/DDBJ whole genome shotgun (WGS) entry which is preliminary data.</text>
</comment>
<dbReference type="RefSeq" id="XP_029219361.1">
    <property type="nucleotide sequence ID" value="XM_029364653.1"/>
</dbReference>
<dbReference type="GO" id="GO:0034976">
    <property type="term" value="P:response to endoplasmic reticulum stress"/>
    <property type="evidence" value="ECO:0007669"/>
    <property type="project" value="TreeGrafter"/>
</dbReference>
<dbReference type="GO" id="GO:1990592">
    <property type="term" value="P:protein K69-linked ufmylation"/>
    <property type="evidence" value="ECO:0007669"/>
    <property type="project" value="TreeGrafter"/>
</dbReference>
<dbReference type="GeneID" id="40311167"/>
<dbReference type="InterPro" id="IPR056579">
    <property type="entry name" value="Ufl1_N"/>
</dbReference>
<evidence type="ECO:0000259" key="2">
    <source>
        <dbReference type="Pfam" id="PF09743"/>
    </source>
</evidence>
<dbReference type="GO" id="GO:0061666">
    <property type="term" value="F:UFM1 ligase activity"/>
    <property type="evidence" value="ECO:0007669"/>
    <property type="project" value="InterPro"/>
</dbReference>
<dbReference type="PANTHER" id="PTHR31057">
    <property type="entry name" value="E3 UFM1-PROTEIN LIGASE 1"/>
    <property type="match status" value="1"/>
</dbReference>
<feature type="domain" description="E3 UFM1-protein ligase 1-like N-terminal" evidence="2">
    <location>
        <begin position="4"/>
        <end position="272"/>
    </location>
</feature>
<proteinExistence type="predicted"/>
<dbReference type="STRING" id="94643.A0A2A9MIZ6"/>
<dbReference type="VEuPathDB" id="ToxoDB:BESB_062390"/>
<evidence type="ECO:0000313" key="4">
    <source>
        <dbReference type="Proteomes" id="UP000224006"/>
    </source>
</evidence>
<dbReference type="EMBL" id="NWUJ01000005">
    <property type="protein sequence ID" value="PFH35352.1"/>
    <property type="molecule type" value="Genomic_DNA"/>
</dbReference>
<protein>
    <recommendedName>
        <fullName evidence="2">E3 UFM1-protein ligase 1-like N-terminal domain-containing protein</fullName>
    </recommendedName>
</protein>
<reference evidence="3 4" key="1">
    <citation type="submission" date="2017-09" db="EMBL/GenBank/DDBJ databases">
        <title>Genome sequencing of Besnoitia besnoiti strain Bb-Ger1.</title>
        <authorList>
            <person name="Schares G."/>
            <person name="Venepally P."/>
            <person name="Lorenzi H.A."/>
        </authorList>
    </citation>
    <scope>NUCLEOTIDE SEQUENCE [LARGE SCALE GENOMIC DNA]</scope>
    <source>
        <strain evidence="3 4">Bb-Ger1</strain>
    </source>
</reference>
<gene>
    <name evidence="3" type="ORF">BESB_062390</name>
</gene>
<dbReference type="InterPro" id="IPR018611">
    <property type="entry name" value="Ufl1"/>
</dbReference>